<comment type="caution">
    <text evidence="1">The sequence shown here is derived from an EMBL/GenBank/DDBJ whole genome shotgun (WGS) entry which is preliminary data.</text>
</comment>
<sequence length="168" mass="18950">MQPLVEGLCANKTIGKLFELASGNGTVCCKVRCSNVQCYSLEVYEQDPDWFYIQSNRRFQDSPEFQPEILASNPKLNKKNSRKAYTSDEELNSPLTSTIEILLLSPKIVAKGSMNGEHKLDGYGGLIALYKLLCEKSIYYSFVKLKRVGTKLSRDGIEDFQYNLSSQV</sequence>
<protein>
    <submittedName>
        <fullName evidence="1">Uncharacterized protein</fullName>
    </submittedName>
</protein>
<evidence type="ECO:0000313" key="1">
    <source>
        <dbReference type="EMBL" id="MBA0702382.1"/>
    </source>
</evidence>
<accession>A0A7J8YSR2</accession>
<reference evidence="1 2" key="1">
    <citation type="journal article" date="2019" name="Genome Biol. Evol.">
        <title>Insights into the evolution of the New World diploid cottons (Gossypium, subgenus Houzingenia) based on genome sequencing.</title>
        <authorList>
            <person name="Grover C.E."/>
            <person name="Arick M.A. 2nd"/>
            <person name="Thrash A."/>
            <person name="Conover J.L."/>
            <person name="Sanders W.S."/>
            <person name="Peterson D.G."/>
            <person name="Frelichowski J.E."/>
            <person name="Scheffler J.A."/>
            <person name="Scheffler B.E."/>
            <person name="Wendel J.F."/>
        </authorList>
    </citation>
    <scope>NUCLEOTIDE SEQUENCE [LARGE SCALE GENOMIC DNA]</scope>
    <source>
        <strain evidence="1">185</strain>
        <tissue evidence="1">Leaf</tissue>
    </source>
</reference>
<proteinExistence type="predicted"/>
<name>A0A7J8YSR2_GOSAI</name>
<dbReference type="AlphaFoldDB" id="A0A7J8YSR2"/>
<evidence type="ECO:0000313" key="2">
    <source>
        <dbReference type="Proteomes" id="UP000593577"/>
    </source>
</evidence>
<gene>
    <name evidence="1" type="ORF">Goari_026993</name>
</gene>
<dbReference type="EMBL" id="JABFAA010351071">
    <property type="protein sequence ID" value="MBA0702382.1"/>
    <property type="molecule type" value="Genomic_DNA"/>
</dbReference>
<dbReference type="Proteomes" id="UP000593577">
    <property type="component" value="Unassembled WGS sequence"/>
</dbReference>
<organism evidence="1 2">
    <name type="scientific">Gossypium aridum</name>
    <name type="common">American cotton</name>
    <name type="synonym">Erioxylum aridum</name>
    <dbReference type="NCBI Taxonomy" id="34290"/>
    <lineage>
        <taxon>Eukaryota</taxon>
        <taxon>Viridiplantae</taxon>
        <taxon>Streptophyta</taxon>
        <taxon>Embryophyta</taxon>
        <taxon>Tracheophyta</taxon>
        <taxon>Spermatophyta</taxon>
        <taxon>Magnoliopsida</taxon>
        <taxon>eudicotyledons</taxon>
        <taxon>Gunneridae</taxon>
        <taxon>Pentapetalae</taxon>
        <taxon>rosids</taxon>
        <taxon>malvids</taxon>
        <taxon>Malvales</taxon>
        <taxon>Malvaceae</taxon>
        <taxon>Malvoideae</taxon>
        <taxon>Gossypium</taxon>
    </lineage>
</organism>
<keyword evidence="2" id="KW-1185">Reference proteome</keyword>